<dbReference type="AlphaFoldDB" id="A0AAW5JPL6"/>
<gene>
    <name evidence="1" type="ORF">NE579_07570</name>
</gene>
<proteinExistence type="predicted"/>
<evidence type="ECO:0000313" key="1">
    <source>
        <dbReference type="EMBL" id="MCQ4770320.1"/>
    </source>
</evidence>
<accession>A0AAW5JPL6</accession>
<comment type="caution">
    <text evidence="1">The sequence shown here is derived from an EMBL/GenBank/DDBJ whole genome shotgun (WGS) entry which is preliminary data.</text>
</comment>
<protein>
    <submittedName>
        <fullName evidence="1">Uncharacterized protein</fullName>
    </submittedName>
</protein>
<dbReference type="EMBL" id="JANFYS010000013">
    <property type="protein sequence ID" value="MCQ4770320.1"/>
    <property type="molecule type" value="Genomic_DNA"/>
</dbReference>
<organism evidence="1 2">
    <name type="scientific">Intestinimonas massiliensis</name>
    <name type="common">ex Afouda et al. 2020</name>
    <dbReference type="NCBI Taxonomy" id="1673721"/>
    <lineage>
        <taxon>Bacteria</taxon>
        <taxon>Bacillati</taxon>
        <taxon>Bacillota</taxon>
        <taxon>Clostridia</taxon>
        <taxon>Eubacteriales</taxon>
        <taxon>Intestinimonas</taxon>
    </lineage>
</organism>
<dbReference type="RefSeq" id="WP_256303810.1">
    <property type="nucleotide sequence ID" value="NZ_JANFYS010000013.1"/>
</dbReference>
<reference evidence="1" key="1">
    <citation type="submission" date="2022-06" db="EMBL/GenBank/DDBJ databases">
        <title>Isolation of gut microbiota from human fecal samples.</title>
        <authorList>
            <person name="Pamer E.G."/>
            <person name="Barat B."/>
            <person name="Waligurski E."/>
            <person name="Medina S."/>
            <person name="Paddock L."/>
            <person name="Mostad J."/>
        </authorList>
    </citation>
    <scope>NUCLEOTIDE SEQUENCE</scope>
    <source>
        <strain evidence="1">DFI.9.91</strain>
    </source>
</reference>
<evidence type="ECO:0000313" key="2">
    <source>
        <dbReference type="Proteomes" id="UP001204562"/>
    </source>
</evidence>
<dbReference type="Proteomes" id="UP001204562">
    <property type="component" value="Unassembled WGS sequence"/>
</dbReference>
<name>A0AAW5JPL6_9FIRM</name>
<sequence>MVYTGSNRIHFGNGDVSVLLSMSGTRKAPQAMLVFQNREPTQIGRIEEDADLSKTAFGVYDPRKDFAMYFSKPESIDCVISALLAVKKATFGENSLVHIYLDDEPDPHRKRKDTEGSQ</sequence>